<dbReference type="Pfam" id="PF14873">
    <property type="entry name" value="BNR_assoc_N"/>
    <property type="match status" value="1"/>
</dbReference>
<evidence type="ECO:0000256" key="3">
    <source>
        <dbReference type="ARBA" id="ARBA00012733"/>
    </source>
</evidence>
<evidence type="ECO:0000313" key="7">
    <source>
        <dbReference type="Proteomes" id="UP000247973"/>
    </source>
</evidence>
<dbReference type="InterPro" id="IPR026856">
    <property type="entry name" value="Sialidase_fam"/>
</dbReference>
<sequence>MRYFQLLINNEAITSKGKCYIYRIFLVTKYKTMKNLFLSFFLLLSLTINSASDTVKIKAPQIPILTDRQDNVLFYIRLDAANSKVLNNVKVNLDKKVNLNEIKSIKLYYSGTECVQREGKTFYAPVQYISKDAPGNTFAANSSYSVKKTELSTLKNEIILTADQPLFPGINYFWVSIEMKPDASLLSNVQANITDVILDNKSAILAFDKEKSISRKLGIGVRHAGDDKAAAYRIPGLATSNKGTMLGVYDVRYNNSADLQEYVHVGLSRSVDKGQTWEPMRIIMDFDEYGGLPKAQNGVGDPAILVDKTTGTIWVVAAWTHGMGNGRAWFNSQQGMGIDQTAQLVMVKSDNDGKTWSKPINITPQLKDPSWYFLLQGPGNGITMQDGTIVFASQFIDSERIPNAGIIYSKDHGKTWQTHNYARTNTTEAQVVEIEPGVLMLNMRDNRGGSRAVATTKDMGKTWMEHPSSRSALQEPVCMASIIKVAAKDNVLKKDILLFSNPNTTKERKDITIKASLDGGNTWLPEQQILLDEDYSWGYSCLSMIDKETVGIFYESSVAHMTFQAIKLSDIIKK</sequence>
<dbReference type="PANTHER" id="PTHR10628:SF30">
    <property type="entry name" value="EXO-ALPHA-SIALIDASE"/>
    <property type="match status" value="1"/>
</dbReference>
<dbReference type="InterPro" id="IPR036278">
    <property type="entry name" value="Sialidase_sf"/>
</dbReference>
<dbReference type="GO" id="GO:0016020">
    <property type="term" value="C:membrane"/>
    <property type="evidence" value="ECO:0007669"/>
    <property type="project" value="TreeGrafter"/>
</dbReference>
<dbReference type="GO" id="GO:0009313">
    <property type="term" value="P:oligosaccharide catabolic process"/>
    <property type="evidence" value="ECO:0007669"/>
    <property type="project" value="TreeGrafter"/>
</dbReference>
<dbReference type="InterPro" id="IPR011040">
    <property type="entry name" value="Sialidase"/>
</dbReference>
<dbReference type="EMBL" id="QICL01000004">
    <property type="protein sequence ID" value="PXV66800.1"/>
    <property type="molecule type" value="Genomic_DNA"/>
</dbReference>
<dbReference type="SUPFAM" id="SSF50939">
    <property type="entry name" value="Sialidases"/>
    <property type="match status" value="1"/>
</dbReference>
<evidence type="ECO:0000256" key="2">
    <source>
        <dbReference type="ARBA" id="ARBA00009348"/>
    </source>
</evidence>
<feature type="domain" description="Sialidase" evidence="4">
    <location>
        <begin position="235"/>
        <end position="515"/>
    </location>
</feature>
<gene>
    <name evidence="6" type="ORF">CLV62_10460</name>
</gene>
<dbReference type="PANTHER" id="PTHR10628">
    <property type="entry name" value="SIALIDASE"/>
    <property type="match status" value="1"/>
</dbReference>
<comment type="catalytic activity">
    <reaction evidence="1">
        <text>Hydrolysis of alpha-(2-&gt;3)-, alpha-(2-&gt;6)-, alpha-(2-&gt;8)- glycosidic linkages of terminal sialic acid residues in oligosaccharides, glycoproteins, glycolipids, colominic acid and synthetic substrates.</text>
        <dbReference type="EC" id="3.2.1.18"/>
    </reaction>
</comment>
<proteinExistence type="inferred from homology"/>
<accession>A0A2V3PR40</accession>
<dbReference type="CDD" id="cd15482">
    <property type="entry name" value="Sialidase_non-viral"/>
    <property type="match status" value="1"/>
</dbReference>
<dbReference type="Proteomes" id="UP000247973">
    <property type="component" value="Unassembled WGS sequence"/>
</dbReference>
<organism evidence="6 7">
    <name type="scientific">Dysgonomonas alginatilytica</name>
    <dbReference type="NCBI Taxonomy" id="1605892"/>
    <lineage>
        <taxon>Bacteria</taxon>
        <taxon>Pseudomonadati</taxon>
        <taxon>Bacteroidota</taxon>
        <taxon>Bacteroidia</taxon>
        <taxon>Bacteroidales</taxon>
        <taxon>Dysgonomonadaceae</taxon>
        <taxon>Dysgonomonas</taxon>
    </lineage>
</organism>
<dbReference type="InterPro" id="IPR029456">
    <property type="entry name" value="Sialidase_N"/>
</dbReference>
<evidence type="ECO:0000256" key="1">
    <source>
        <dbReference type="ARBA" id="ARBA00000427"/>
    </source>
</evidence>
<reference evidence="6 7" key="1">
    <citation type="submission" date="2018-03" db="EMBL/GenBank/DDBJ databases">
        <title>Genomic Encyclopedia of Archaeal and Bacterial Type Strains, Phase II (KMG-II): from individual species to whole genera.</title>
        <authorList>
            <person name="Goeker M."/>
        </authorList>
    </citation>
    <scope>NUCLEOTIDE SEQUENCE [LARGE SCALE GENOMIC DNA]</scope>
    <source>
        <strain evidence="6 7">DSM 100214</strain>
    </source>
</reference>
<dbReference type="Gene3D" id="2.120.10.10">
    <property type="match status" value="1"/>
</dbReference>
<dbReference type="GO" id="GO:0006689">
    <property type="term" value="P:ganglioside catabolic process"/>
    <property type="evidence" value="ECO:0007669"/>
    <property type="project" value="TreeGrafter"/>
</dbReference>
<evidence type="ECO:0000259" key="5">
    <source>
        <dbReference type="Pfam" id="PF14873"/>
    </source>
</evidence>
<dbReference type="GO" id="GO:0005737">
    <property type="term" value="C:cytoplasm"/>
    <property type="evidence" value="ECO:0007669"/>
    <property type="project" value="TreeGrafter"/>
</dbReference>
<keyword evidence="7" id="KW-1185">Reference proteome</keyword>
<name>A0A2V3PR40_9BACT</name>
<dbReference type="Gene3D" id="2.60.40.1290">
    <property type="match status" value="1"/>
</dbReference>
<comment type="caution">
    <text evidence="6">The sequence shown here is derived from an EMBL/GenBank/DDBJ whole genome shotgun (WGS) entry which is preliminary data.</text>
</comment>
<dbReference type="EC" id="3.2.1.18" evidence="3"/>
<protein>
    <recommendedName>
        <fullName evidence="3">exo-alpha-sialidase</fullName>
        <ecNumber evidence="3">3.2.1.18</ecNumber>
    </recommendedName>
</protein>
<feature type="domain" description="Sialidase N-terminal" evidence="5">
    <location>
        <begin position="53"/>
        <end position="201"/>
    </location>
</feature>
<dbReference type="GO" id="GO:0004308">
    <property type="term" value="F:exo-alpha-sialidase activity"/>
    <property type="evidence" value="ECO:0007669"/>
    <property type="project" value="UniProtKB-EC"/>
</dbReference>
<comment type="similarity">
    <text evidence="2">Belongs to the glycosyl hydrolase 33 family.</text>
</comment>
<evidence type="ECO:0000259" key="4">
    <source>
        <dbReference type="Pfam" id="PF13859"/>
    </source>
</evidence>
<evidence type="ECO:0000313" key="6">
    <source>
        <dbReference type="EMBL" id="PXV66800.1"/>
    </source>
</evidence>
<dbReference type="Pfam" id="PF13859">
    <property type="entry name" value="BNR_3"/>
    <property type="match status" value="1"/>
</dbReference>
<dbReference type="AlphaFoldDB" id="A0A2V3PR40"/>